<gene>
    <name evidence="3" type="ORF">DW355_15425</name>
</gene>
<dbReference type="AlphaFoldDB" id="A0A4P6UNT7"/>
<dbReference type="Proteomes" id="UP000292939">
    <property type="component" value="Chromosome"/>
</dbReference>
<evidence type="ECO:0000256" key="1">
    <source>
        <dbReference type="SAM" id="Phobius"/>
    </source>
</evidence>
<feature type="transmembrane region" description="Helical" evidence="1">
    <location>
        <begin position="113"/>
        <end position="137"/>
    </location>
</feature>
<feature type="transmembrane region" description="Helical" evidence="1">
    <location>
        <begin position="21"/>
        <end position="38"/>
    </location>
</feature>
<name>A0A4P6UNT7_9BURK</name>
<accession>A0A4P6UNT7</accession>
<dbReference type="NCBIfam" id="TIGR03546">
    <property type="entry name" value="TIGR03546 family protein"/>
    <property type="match status" value="1"/>
</dbReference>
<dbReference type="EMBL" id="CP031395">
    <property type="protein sequence ID" value="QBK05930.1"/>
    <property type="molecule type" value="Genomic_DNA"/>
</dbReference>
<organism evidence="3 4">
    <name type="scientific">Hylemonella gracilis</name>
    <dbReference type="NCBI Taxonomy" id="80880"/>
    <lineage>
        <taxon>Bacteria</taxon>
        <taxon>Pseudomonadati</taxon>
        <taxon>Pseudomonadota</taxon>
        <taxon>Betaproteobacteria</taxon>
        <taxon>Burkholderiales</taxon>
        <taxon>Comamonadaceae</taxon>
        <taxon>Hylemonella</taxon>
    </lineage>
</organism>
<evidence type="ECO:0000259" key="2">
    <source>
        <dbReference type="Pfam" id="PF09835"/>
    </source>
</evidence>
<proteinExistence type="predicted"/>
<reference evidence="3 4" key="1">
    <citation type="submission" date="2018-07" db="EMBL/GenBank/DDBJ databases">
        <title>Exploring interactions and the metabolic potential of the ultra-small soil bacteria Hylemonella gracilis.</title>
        <authorList>
            <person name="Tyc O."/>
            <person name="Kulkarni P."/>
            <person name="Gawehns F."/>
            <person name="Hundscheid M."/>
            <person name="Zweers H."/>
            <person name="Garbeva P."/>
        </authorList>
    </citation>
    <scope>NUCLEOTIDE SEQUENCE [LARGE SCALE GENOMIC DNA]</scope>
    <source>
        <strain evidence="3 4">NS1</strain>
    </source>
</reference>
<feature type="domain" description="DUF2062" evidence="2">
    <location>
        <begin position="12"/>
        <end position="142"/>
    </location>
</feature>
<evidence type="ECO:0000313" key="4">
    <source>
        <dbReference type="Proteomes" id="UP000292939"/>
    </source>
</evidence>
<keyword evidence="1" id="KW-1133">Transmembrane helix</keyword>
<dbReference type="RefSeq" id="WP_131281404.1">
    <property type="nucleotide sequence ID" value="NZ_CP031395.1"/>
</dbReference>
<protein>
    <submittedName>
        <fullName evidence="3">TIGR03546 family protein</fullName>
    </submittedName>
</protein>
<dbReference type="Pfam" id="PF09835">
    <property type="entry name" value="DUF2062"/>
    <property type="match status" value="1"/>
</dbReference>
<dbReference type="InterPro" id="IPR019935">
    <property type="entry name" value="CHP03546"/>
</dbReference>
<evidence type="ECO:0000313" key="3">
    <source>
        <dbReference type="EMBL" id="QBK05930.1"/>
    </source>
</evidence>
<dbReference type="InterPro" id="IPR018639">
    <property type="entry name" value="DUF2062"/>
</dbReference>
<feature type="transmembrane region" description="Helical" evidence="1">
    <location>
        <begin position="85"/>
        <end position="107"/>
    </location>
</feature>
<keyword evidence="1" id="KW-0472">Membrane</keyword>
<sequence length="178" mass="19949">MFVLDFALKAVKLLHSEERPMQIGFGFALGSVIALTPLGSPHNLLVLLLLCIINVSFSAGLLGMVLMAPLGYLLDGVFNRLGQLLLIDLDGLTAFWTAFFNTPFVVFTRLNNTVVLGSLVASLVLLVPMAWLVAFAVRRYRSSWQARILRSRFYRWFSMTRFYVWGAKAYGFVYGGSR</sequence>
<keyword evidence="1" id="KW-0812">Transmembrane</keyword>
<feature type="transmembrane region" description="Helical" evidence="1">
    <location>
        <begin position="44"/>
        <end position="73"/>
    </location>
</feature>
<dbReference type="KEGG" id="hgr:DW355_15425"/>
<dbReference type="OrthoDB" id="370141at2"/>